<keyword evidence="1 3" id="KW-0479">Metal-binding</keyword>
<dbReference type="InterPro" id="IPR001841">
    <property type="entry name" value="Znf_RING"/>
</dbReference>
<dbReference type="GeneID" id="106463295"/>
<organism evidence="6 7">
    <name type="scientific">Limulus polyphemus</name>
    <name type="common">Atlantic horseshoe crab</name>
    <dbReference type="NCBI Taxonomy" id="6850"/>
    <lineage>
        <taxon>Eukaryota</taxon>
        <taxon>Metazoa</taxon>
        <taxon>Ecdysozoa</taxon>
        <taxon>Arthropoda</taxon>
        <taxon>Chelicerata</taxon>
        <taxon>Merostomata</taxon>
        <taxon>Xiphosura</taxon>
        <taxon>Limulidae</taxon>
        <taxon>Limulus</taxon>
    </lineage>
</organism>
<dbReference type="Gene3D" id="3.30.40.10">
    <property type="entry name" value="Zinc/RING finger domain, C3HC4 (zinc finger)"/>
    <property type="match status" value="1"/>
</dbReference>
<evidence type="ECO:0000313" key="7">
    <source>
        <dbReference type="RefSeq" id="XP_013778764.1"/>
    </source>
</evidence>
<dbReference type="CDD" id="cd16787">
    <property type="entry name" value="mRING-HC-C3HC5_CGRF1"/>
    <property type="match status" value="1"/>
</dbReference>
<keyword evidence="1 3" id="KW-0863">Zinc-finger</keyword>
<keyword evidence="4" id="KW-1133">Transmembrane helix</keyword>
<dbReference type="PANTHER" id="PTHR15379:SF2">
    <property type="entry name" value="CELL GROWTH REGULATOR WITH RING FINGER DOMAIN PROTEIN 1"/>
    <property type="match status" value="1"/>
</dbReference>
<dbReference type="RefSeq" id="XP_013778764.1">
    <property type="nucleotide sequence ID" value="XM_013923310.2"/>
</dbReference>
<keyword evidence="4" id="KW-0472">Membrane</keyword>
<evidence type="ECO:0000313" key="6">
    <source>
        <dbReference type="Proteomes" id="UP000694941"/>
    </source>
</evidence>
<evidence type="ECO:0000256" key="1">
    <source>
        <dbReference type="ARBA" id="ARBA00022771"/>
    </source>
</evidence>
<dbReference type="InterPro" id="IPR013083">
    <property type="entry name" value="Znf_RING/FYVE/PHD"/>
</dbReference>
<dbReference type="PROSITE" id="PS50089">
    <property type="entry name" value="ZF_RING_2"/>
    <property type="match status" value="1"/>
</dbReference>
<reference evidence="7" key="1">
    <citation type="submission" date="2025-08" db="UniProtKB">
        <authorList>
            <consortium name="RefSeq"/>
        </authorList>
    </citation>
    <scope>IDENTIFICATION</scope>
    <source>
        <tissue evidence="7">Muscle</tissue>
    </source>
</reference>
<name>A0ABM1BBP1_LIMPO</name>
<dbReference type="Proteomes" id="UP000694941">
    <property type="component" value="Unplaced"/>
</dbReference>
<feature type="transmembrane region" description="Helical" evidence="4">
    <location>
        <begin position="6"/>
        <end position="31"/>
    </location>
</feature>
<accession>A0ABM1BBP1</accession>
<feature type="domain" description="RING-type" evidence="5">
    <location>
        <begin position="252"/>
        <end position="287"/>
    </location>
</feature>
<proteinExistence type="predicted"/>
<evidence type="ECO:0000256" key="4">
    <source>
        <dbReference type="SAM" id="Phobius"/>
    </source>
</evidence>
<dbReference type="Pfam" id="PF13920">
    <property type="entry name" value="zf-C3HC4_3"/>
    <property type="match status" value="1"/>
</dbReference>
<keyword evidence="4" id="KW-0812">Transmembrane</keyword>
<dbReference type="PANTHER" id="PTHR15379">
    <property type="entry name" value="CELL GROWTH REGULATOR WITH RING FINGER DOMAIN PROTEIN 1"/>
    <property type="match status" value="1"/>
</dbReference>
<keyword evidence="2" id="KW-0862">Zinc</keyword>
<sequence>MATLAALAGASNVIAIFVVLISFFTMMTFLLRFRNLNGPFTSVTVVHEPPTQMLQPMILVQNPFTLKIINVMDSSLSGIDCSITCQTPCLMQVFWGVSMEELDKMLCTSWLQLKEALLGNNLQEFRCLGKNQMIELDICENEVLKIVPTRAIMAADLGTLPRTRFPLVVLMMRKDLLLEEEDQQNSVVAMVTIVHIKDPVCTLNTSVIAQYLKQANEQTCCLKPLYMPTDSSSDQQQYANSVSGSTQTPAECVVCQINPISRVLLPCRHTCVCMTCFPRLTNCPMCRGVIQSYFCIRDEEPQIYPENHHEPSWSELSWHDRWSRFNDRLNQWLGFT</sequence>
<evidence type="ECO:0000256" key="2">
    <source>
        <dbReference type="ARBA" id="ARBA00022833"/>
    </source>
</evidence>
<protein>
    <submittedName>
        <fullName evidence="7">Cell growth regulator with RING finger domain protein 1-like isoform X1</fullName>
    </submittedName>
</protein>
<evidence type="ECO:0000256" key="3">
    <source>
        <dbReference type="PROSITE-ProRule" id="PRU00175"/>
    </source>
</evidence>
<keyword evidence="6" id="KW-1185">Reference proteome</keyword>
<dbReference type="InterPro" id="IPR042496">
    <property type="entry name" value="CGRF1"/>
</dbReference>
<gene>
    <name evidence="7" type="primary">LOC106463295</name>
</gene>
<evidence type="ECO:0000259" key="5">
    <source>
        <dbReference type="PROSITE" id="PS50089"/>
    </source>
</evidence>